<keyword evidence="2" id="KW-0472">Membrane</keyword>
<comment type="caution">
    <text evidence="3">The sequence shown here is derived from an EMBL/GenBank/DDBJ whole genome shotgun (WGS) entry which is preliminary data.</text>
</comment>
<evidence type="ECO:0000313" key="3">
    <source>
        <dbReference type="EMBL" id="MBA0628181.1"/>
    </source>
</evidence>
<feature type="transmembrane region" description="Helical" evidence="2">
    <location>
        <begin position="232"/>
        <end position="250"/>
    </location>
</feature>
<dbReference type="InterPro" id="IPR044588">
    <property type="entry name" value="EREX-like"/>
</dbReference>
<protein>
    <submittedName>
        <fullName evidence="3">Uncharacterized protein</fullName>
    </submittedName>
</protein>
<dbReference type="GO" id="GO:0015031">
    <property type="term" value="P:protein transport"/>
    <property type="evidence" value="ECO:0007669"/>
    <property type="project" value="InterPro"/>
</dbReference>
<proteinExistence type="predicted"/>
<keyword evidence="2" id="KW-0812">Transmembrane</keyword>
<keyword evidence="4" id="KW-1185">Reference proteome</keyword>
<reference evidence="3 4" key="1">
    <citation type="journal article" date="2019" name="Genome Biol. Evol.">
        <title>Insights into the evolution of the New World diploid cottons (Gossypium, subgenus Houzingenia) based on genome sequencing.</title>
        <authorList>
            <person name="Grover C.E."/>
            <person name="Arick M.A. 2nd"/>
            <person name="Thrash A."/>
            <person name="Conover J.L."/>
            <person name="Sanders W.S."/>
            <person name="Peterson D.G."/>
            <person name="Frelichowski J.E."/>
            <person name="Scheffler J.A."/>
            <person name="Scheffler B.E."/>
            <person name="Wendel J.F."/>
        </authorList>
    </citation>
    <scope>NUCLEOTIDE SEQUENCE [LARGE SCALE GENOMIC DNA]</scope>
    <source>
        <strain evidence="3">27</strain>
        <tissue evidence="3">Leaf</tissue>
    </source>
</reference>
<feature type="compositionally biased region" description="Basic and acidic residues" evidence="1">
    <location>
        <begin position="13"/>
        <end position="27"/>
    </location>
</feature>
<feature type="transmembrane region" description="Helical" evidence="2">
    <location>
        <begin position="202"/>
        <end position="225"/>
    </location>
</feature>
<evidence type="ECO:0000313" key="4">
    <source>
        <dbReference type="Proteomes" id="UP000593561"/>
    </source>
</evidence>
<sequence>MAADGNEGPPSVEIRRAKEGHQRRSFDCSDISEGDIDKPVANDPFEVALNERKSNPLRQKSLAGNTDRRLAIEKTGMEVLISTLNQEVAVRQFLTAKVKDLEDDMAHVGSAKLLDMKKRLQSADIEIYAETVKVFSLRQEEKRKGEYIQLNQKKKKKTAERETDCSNDNVHIKIFRNPFPLKEPEDEAVLERIVQIHYPSGMLLSLFVFSTSLLKACVGDAFVACFQSRQQFLLWVPWSIIVFALTLYGLKFFQPRVTDGLGIPMDERMFFVIQS</sequence>
<gene>
    <name evidence="3" type="ORF">Godav_022948</name>
</gene>
<accession>A0A7J8SQ31</accession>
<dbReference type="PANTHER" id="PTHR46856">
    <property type="entry name" value="PX DOMAIN-CONTAINING PROTEIN EREL1-RELATED"/>
    <property type="match status" value="1"/>
</dbReference>
<dbReference type="PANTHER" id="PTHR46856:SF3">
    <property type="entry name" value="PX DOMAIN-CONTAINING PROTEIN EREX"/>
    <property type="match status" value="1"/>
</dbReference>
<organism evidence="3 4">
    <name type="scientific">Gossypium davidsonii</name>
    <name type="common">Davidson's cotton</name>
    <name type="synonym">Gossypium klotzschianum subsp. davidsonii</name>
    <dbReference type="NCBI Taxonomy" id="34287"/>
    <lineage>
        <taxon>Eukaryota</taxon>
        <taxon>Viridiplantae</taxon>
        <taxon>Streptophyta</taxon>
        <taxon>Embryophyta</taxon>
        <taxon>Tracheophyta</taxon>
        <taxon>Spermatophyta</taxon>
        <taxon>Magnoliopsida</taxon>
        <taxon>eudicotyledons</taxon>
        <taxon>Gunneridae</taxon>
        <taxon>Pentapetalae</taxon>
        <taxon>rosids</taxon>
        <taxon>malvids</taxon>
        <taxon>Malvales</taxon>
        <taxon>Malvaceae</taxon>
        <taxon>Malvoideae</taxon>
        <taxon>Gossypium</taxon>
    </lineage>
</organism>
<keyword evidence="2" id="KW-1133">Transmembrane helix</keyword>
<dbReference type="AlphaFoldDB" id="A0A7J8SQ31"/>
<dbReference type="Proteomes" id="UP000593561">
    <property type="component" value="Unassembled WGS sequence"/>
</dbReference>
<dbReference type="EMBL" id="JABFAC010000011">
    <property type="protein sequence ID" value="MBA0628181.1"/>
    <property type="molecule type" value="Genomic_DNA"/>
</dbReference>
<feature type="region of interest" description="Disordered" evidence="1">
    <location>
        <begin position="1"/>
        <end position="40"/>
    </location>
</feature>
<evidence type="ECO:0000256" key="1">
    <source>
        <dbReference type="SAM" id="MobiDB-lite"/>
    </source>
</evidence>
<evidence type="ECO:0000256" key="2">
    <source>
        <dbReference type="SAM" id="Phobius"/>
    </source>
</evidence>
<name>A0A7J8SQ31_GOSDV</name>